<dbReference type="InterPro" id="IPR012677">
    <property type="entry name" value="Nucleotide-bd_a/b_plait_sf"/>
</dbReference>
<organism evidence="11 12">
    <name type="scientific">Anopheles epiroticus</name>
    <dbReference type="NCBI Taxonomy" id="199890"/>
    <lineage>
        <taxon>Eukaryota</taxon>
        <taxon>Metazoa</taxon>
        <taxon>Ecdysozoa</taxon>
        <taxon>Arthropoda</taxon>
        <taxon>Hexapoda</taxon>
        <taxon>Insecta</taxon>
        <taxon>Pterygota</taxon>
        <taxon>Neoptera</taxon>
        <taxon>Endopterygota</taxon>
        <taxon>Diptera</taxon>
        <taxon>Nematocera</taxon>
        <taxon>Culicoidea</taxon>
        <taxon>Culicidae</taxon>
        <taxon>Anophelinae</taxon>
        <taxon>Anopheles</taxon>
    </lineage>
</organism>
<feature type="domain" description="RRM" evidence="10">
    <location>
        <begin position="1567"/>
        <end position="1642"/>
    </location>
</feature>
<keyword evidence="4" id="KW-0805">Transcription regulation</keyword>
<dbReference type="STRING" id="199890.A0A182PG81"/>
<protein>
    <recommendedName>
        <fullName evidence="10">RRM domain-containing protein</fullName>
    </recommendedName>
</protein>
<dbReference type="PROSITE" id="PS50102">
    <property type="entry name" value="RRM"/>
    <property type="match status" value="1"/>
</dbReference>
<evidence type="ECO:0000313" key="11">
    <source>
        <dbReference type="EnsemblMetazoa" id="AEPI005940-PA"/>
    </source>
</evidence>
<dbReference type="PANTHER" id="PTHR15528:SF11">
    <property type="entry name" value="FI18188P1"/>
    <property type="match status" value="1"/>
</dbReference>
<feature type="compositionally biased region" description="Polar residues" evidence="9">
    <location>
        <begin position="523"/>
        <end position="539"/>
    </location>
</feature>
<feature type="compositionally biased region" description="Polar residues" evidence="9">
    <location>
        <begin position="1252"/>
        <end position="1263"/>
    </location>
</feature>
<keyword evidence="6" id="KW-0804">Transcription</keyword>
<feature type="region of interest" description="Disordered" evidence="9">
    <location>
        <begin position="146"/>
        <end position="305"/>
    </location>
</feature>
<evidence type="ECO:0000313" key="12">
    <source>
        <dbReference type="Proteomes" id="UP000075885"/>
    </source>
</evidence>
<feature type="region of interest" description="Disordered" evidence="9">
    <location>
        <begin position="425"/>
        <end position="552"/>
    </location>
</feature>
<feature type="compositionally biased region" description="Basic and acidic residues" evidence="9">
    <location>
        <begin position="437"/>
        <end position="450"/>
    </location>
</feature>
<evidence type="ECO:0000256" key="8">
    <source>
        <dbReference type="PROSITE-ProRule" id="PRU00176"/>
    </source>
</evidence>
<name>A0A182PG81_9DIPT</name>
<feature type="compositionally biased region" description="Polar residues" evidence="9">
    <location>
        <begin position="973"/>
        <end position="985"/>
    </location>
</feature>
<feature type="region of interest" description="Disordered" evidence="9">
    <location>
        <begin position="668"/>
        <end position="723"/>
    </location>
</feature>
<keyword evidence="5" id="KW-0010">Activator</keyword>
<evidence type="ECO:0000256" key="9">
    <source>
        <dbReference type="SAM" id="MobiDB-lite"/>
    </source>
</evidence>
<feature type="compositionally biased region" description="Low complexity" evidence="9">
    <location>
        <begin position="1469"/>
        <end position="1500"/>
    </location>
</feature>
<feature type="compositionally biased region" description="Acidic residues" evidence="9">
    <location>
        <begin position="218"/>
        <end position="241"/>
    </location>
</feature>
<keyword evidence="3 8" id="KW-0694">RNA-binding</keyword>
<feature type="compositionally biased region" description="Low complexity" evidence="9">
    <location>
        <begin position="161"/>
        <end position="190"/>
    </location>
</feature>
<feature type="compositionally biased region" description="Polar residues" evidence="9">
    <location>
        <begin position="146"/>
        <end position="160"/>
    </location>
</feature>
<feature type="compositionally biased region" description="Basic residues" evidence="9">
    <location>
        <begin position="1524"/>
        <end position="1537"/>
    </location>
</feature>
<dbReference type="InterPro" id="IPR034605">
    <property type="entry name" value="PGC-1"/>
</dbReference>
<comment type="subcellular location">
    <subcellularLocation>
        <location evidence="1">Nucleus</location>
    </subcellularLocation>
</comment>
<feature type="region of interest" description="Disordered" evidence="9">
    <location>
        <begin position="1222"/>
        <end position="1273"/>
    </location>
</feature>
<evidence type="ECO:0000256" key="1">
    <source>
        <dbReference type="ARBA" id="ARBA00004123"/>
    </source>
</evidence>
<feature type="compositionally biased region" description="Basic and acidic residues" evidence="9">
    <location>
        <begin position="470"/>
        <end position="487"/>
    </location>
</feature>
<keyword evidence="7" id="KW-0539">Nucleus</keyword>
<feature type="compositionally biased region" description="Low complexity" evidence="9">
    <location>
        <begin position="1417"/>
        <end position="1432"/>
    </location>
</feature>
<feature type="compositionally biased region" description="Basic residues" evidence="9">
    <location>
        <begin position="1340"/>
        <end position="1361"/>
    </location>
</feature>
<dbReference type="Gene3D" id="3.30.70.330">
    <property type="match status" value="1"/>
</dbReference>
<feature type="region of interest" description="Disordered" evidence="9">
    <location>
        <begin position="1092"/>
        <end position="1119"/>
    </location>
</feature>
<dbReference type="SUPFAM" id="SSF54928">
    <property type="entry name" value="RNA-binding domain, RBD"/>
    <property type="match status" value="1"/>
</dbReference>
<evidence type="ECO:0000259" key="10">
    <source>
        <dbReference type="PROSITE" id="PS50102"/>
    </source>
</evidence>
<evidence type="ECO:0000256" key="6">
    <source>
        <dbReference type="ARBA" id="ARBA00023163"/>
    </source>
</evidence>
<dbReference type="EnsemblMetazoa" id="AEPI005940-RA">
    <property type="protein sequence ID" value="AEPI005940-PA"/>
    <property type="gene ID" value="AEPI005940"/>
</dbReference>
<evidence type="ECO:0000256" key="2">
    <source>
        <dbReference type="ARBA" id="ARBA00022553"/>
    </source>
</evidence>
<feature type="compositionally biased region" description="Acidic residues" evidence="9">
    <location>
        <begin position="460"/>
        <end position="469"/>
    </location>
</feature>
<dbReference type="PANTHER" id="PTHR15528">
    <property type="entry name" value="PEROXISOME PROLIFERATOR ACTIVATED RECEPTOR GAMMA COACTIVATOR 1 PGC-1 -RELATED"/>
    <property type="match status" value="1"/>
</dbReference>
<keyword evidence="2" id="KW-0597">Phosphoprotein</keyword>
<reference evidence="11" key="2">
    <citation type="submission" date="2020-05" db="UniProtKB">
        <authorList>
            <consortium name="EnsemblMetazoa"/>
        </authorList>
    </citation>
    <scope>IDENTIFICATION</scope>
    <source>
        <strain evidence="11">Epiroticus2</strain>
    </source>
</reference>
<feature type="region of interest" description="Disordered" evidence="9">
    <location>
        <begin position="901"/>
        <end position="949"/>
    </location>
</feature>
<dbReference type="SMART" id="SM00360">
    <property type="entry name" value="RRM"/>
    <property type="match status" value="1"/>
</dbReference>
<dbReference type="Proteomes" id="UP000075885">
    <property type="component" value="Unassembled WGS sequence"/>
</dbReference>
<evidence type="ECO:0000256" key="3">
    <source>
        <dbReference type="ARBA" id="ARBA00022884"/>
    </source>
</evidence>
<keyword evidence="12" id="KW-1185">Reference proteome</keyword>
<dbReference type="VEuPathDB" id="VectorBase:AEPI005940"/>
<feature type="compositionally biased region" description="Low complexity" evidence="9">
    <location>
        <begin position="1106"/>
        <end position="1119"/>
    </location>
</feature>
<feature type="region of interest" description="Disordered" evidence="9">
    <location>
        <begin position="1331"/>
        <end position="1564"/>
    </location>
</feature>
<feature type="compositionally biased region" description="Basic and acidic residues" evidence="9">
    <location>
        <begin position="1507"/>
        <end position="1517"/>
    </location>
</feature>
<dbReference type="InterPro" id="IPR035979">
    <property type="entry name" value="RBD_domain_sf"/>
</dbReference>
<sequence length="1726" mass="187801">MQPHGFQYEIPTVGQHYGNAFHLAEDDEEVTGFIFEHHHLGSEVHAIMEEHIGEDDDEEEDVEMSTTVEVIPIDPNCNYDTDDEEDDNEEEVKYAVGTEVGKVNCFAMEEEEMEEVEEIVLKHSHTQVLQNNEDFHDQIIEETVVTGNRSRSRSCNNFDCSNSTSSSSRDSSTSSTSSNASVTGSSNNSTFTQNAQTKEHEEAMSANQSQHSYHSDEDVYESDNNDNGDEDEDDEEDDPDLDFSPTKNTLWELPAKLLQDTSGPKKTKKQPPGRRKRRSSSQRQSFSMPQSPVGSPRMSSNGGTVAGLLPTSLSFDDLDSLVCDLSPTKILPIGKVSNNELEEDRGEDLLDDQLADPDNFDLAAYITGDDSTSCDTNSERYTTFDGKNPKSEGGTHLKAKQAKPVLPKSRGKEIKVLRQLMLPQEHQHVSAPSKTAVKADDVSCGKRDSATKAVRKLTMDEEESSEAEDEHIAHRAVQRVDNRVEQRRGRKRKAADDKDPTWNPNGGTGGGSKSKSEVKLSTPKPSTVSHVSNVPSSSGEEAEPCVSKPSSSMVKKGIKFGQVIKTESTTARLQPVSLAKKSLTNTLPKASTVKTMARGDHQVHTNVHRKKTNVKLDHDYCSPKRGLLMHGPPSGSIPGTHGGIASGQQRKTIEIPFLLPMKEQLKQERKLQKEKKRVDQSLPAKKHPSLLDINSATSDNGKDKQSPQLPHHRSCSGKESVSVTHNAQRIASTVIPPLSDGACDGKRTDVDKAFVNRKIVTGSSKSDCSGANETTPSSNATVGEVKKFAIPIASGASGSGVKRQISLLKVNQPTAAVPAKPAEDAGIASHVSIGAQVKIDVTTTNSGGISAASNGEANQRAVDVSIVKTEIQANVDTTSPDGVCNNSKQQEVVVRKKLNLQEYKKRREHPASVVGSGAPKATDSIQRSQGTNDRDNDSAINSISGYNSNSSVPMSLNSTVVVVPKPAEPTLVKQETTPTPQSSKSAEPLDPISAAKMKALRMQQLKKEAAIKSNEAKLSQKTFPLMPIVPLAQITSLEFDEYGNPLPLNGTKAEQVAGAGGQDALKLHPDYEEIIIVSIGCNTAVTVAPSEMDAQQSEGQREDGQEQQQQNDSNSSGQEASRLLNITDTIKRCCPSVDTLPGNSLIASIQEVVIKKSSISSSNNQGGGVGGVSATGFSQAVLVGADASVAERAVALKVEAMPVEQAAQEQYLLHQSSPFVGVSPPSSFSPGKPERAHTTNNRTAGEYAVHSPTKQSRNSKTIRSSASTASVAAQTSIDNTAAVPTVAEHGEDKVIMHLRKDRVRTQRVDATTQTDPSGRFPLLCKLAASKVATAEQKHQNGGRKRGEKRTGHRSYRRHRRRNGSESSHSDADSDATTDRPPFSRSKSHQERHRAWDRHSRSRSRSRSRHRSSRRRSSCSSGSRSRSRSGYSSRVHHSHHSQQQQSIAGNGNGCSNGSRYSRSRRKSRTCSRSSSSTSSSRYGSRSRRSLSSSSSCSSMSSFDASDGEFSRRGSEGGHHGAMRSSRSRSRSPRSRSRSGVRSNSPDRQRYHHSRDHPNQRRAISPERNIVYVGRLESCTRKEDLMHKFLPYGKIVKITLHVKANGSRYGFVTFEKPQHAYAAIDARGTDPNLRNYDVSFGGRRAFCRTQYADLDGELSNDHDHQMPYVTLDGSLLIPTRGPLPYSTVPAMCHKEPTYGGGASVGNGGGESFDDLLKKFKKEICARKT</sequence>
<feature type="compositionally biased region" description="Low complexity" evidence="9">
    <location>
        <begin position="1264"/>
        <end position="1273"/>
    </location>
</feature>
<dbReference type="GO" id="GO:0005634">
    <property type="term" value="C:nucleus"/>
    <property type="evidence" value="ECO:0007669"/>
    <property type="project" value="UniProtKB-SubCell"/>
</dbReference>
<dbReference type="InterPro" id="IPR000504">
    <property type="entry name" value="RRM_dom"/>
</dbReference>
<accession>A0A182PG81</accession>
<feature type="compositionally biased region" description="Basic and acidic residues" evidence="9">
    <location>
        <begin position="668"/>
        <end position="679"/>
    </location>
</feature>
<feature type="compositionally biased region" description="Low complexity" evidence="9">
    <location>
        <begin position="1222"/>
        <end position="1231"/>
    </location>
</feature>
<dbReference type="Pfam" id="PF00076">
    <property type="entry name" value="RRM_1"/>
    <property type="match status" value="1"/>
</dbReference>
<dbReference type="GO" id="GO:0003723">
    <property type="term" value="F:RNA binding"/>
    <property type="evidence" value="ECO:0007669"/>
    <property type="project" value="UniProtKB-UniRule"/>
</dbReference>
<evidence type="ECO:0000256" key="4">
    <source>
        <dbReference type="ARBA" id="ARBA00023015"/>
    </source>
</evidence>
<dbReference type="GO" id="GO:0045944">
    <property type="term" value="P:positive regulation of transcription by RNA polymerase II"/>
    <property type="evidence" value="ECO:0007669"/>
    <property type="project" value="TreeGrafter"/>
</dbReference>
<reference evidence="12" key="1">
    <citation type="submission" date="2013-03" db="EMBL/GenBank/DDBJ databases">
        <title>The Genome Sequence of Anopheles epiroticus epiroticus2.</title>
        <authorList>
            <consortium name="The Broad Institute Genomics Platform"/>
            <person name="Neafsey D.E."/>
            <person name="Howell P."/>
            <person name="Walker B."/>
            <person name="Young S.K."/>
            <person name="Zeng Q."/>
            <person name="Gargeya S."/>
            <person name="Fitzgerald M."/>
            <person name="Haas B."/>
            <person name="Abouelleil A."/>
            <person name="Allen A.W."/>
            <person name="Alvarado L."/>
            <person name="Arachchi H.M."/>
            <person name="Berlin A.M."/>
            <person name="Chapman S.B."/>
            <person name="Gainer-Dewar J."/>
            <person name="Goldberg J."/>
            <person name="Griggs A."/>
            <person name="Gujja S."/>
            <person name="Hansen M."/>
            <person name="Howarth C."/>
            <person name="Imamovic A."/>
            <person name="Ireland A."/>
            <person name="Larimer J."/>
            <person name="McCowan C."/>
            <person name="Murphy C."/>
            <person name="Pearson M."/>
            <person name="Poon T.W."/>
            <person name="Priest M."/>
            <person name="Roberts A."/>
            <person name="Saif S."/>
            <person name="Shea T."/>
            <person name="Sisk P."/>
            <person name="Sykes S."/>
            <person name="Wortman J."/>
            <person name="Nusbaum C."/>
            <person name="Birren B."/>
        </authorList>
    </citation>
    <scope>NUCLEOTIDE SEQUENCE [LARGE SCALE GENOMIC DNA]</scope>
    <source>
        <strain evidence="12">Epiroticus2</strain>
    </source>
</reference>
<feature type="compositionally biased region" description="Basic residues" evidence="9">
    <location>
        <begin position="265"/>
        <end position="280"/>
    </location>
</feature>
<evidence type="ECO:0000256" key="7">
    <source>
        <dbReference type="ARBA" id="ARBA00023242"/>
    </source>
</evidence>
<feature type="compositionally biased region" description="Basic residues" evidence="9">
    <location>
        <begin position="1399"/>
        <end position="1416"/>
    </location>
</feature>
<feature type="region of interest" description="Disordered" evidence="9">
    <location>
        <begin position="967"/>
        <end position="988"/>
    </location>
</feature>
<evidence type="ECO:0000256" key="5">
    <source>
        <dbReference type="ARBA" id="ARBA00023159"/>
    </source>
</evidence>
<feature type="compositionally biased region" description="Low complexity" evidence="9">
    <location>
        <begin position="938"/>
        <end position="949"/>
    </location>
</feature>
<dbReference type="GO" id="GO:0003712">
    <property type="term" value="F:transcription coregulator activity"/>
    <property type="evidence" value="ECO:0007669"/>
    <property type="project" value="InterPro"/>
</dbReference>
<feature type="compositionally biased region" description="Low complexity" evidence="9">
    <location>
        <begin position="281"/>
        <end position="292"/>
    </location>
</feature>
<proteinExistence type="predicted"/>